<gene>
    <name evidence="2" type="ORF">LR394_24095</name>
</gene>
<feature type="region of interest" description="Disordered" evidence="1">
    <location>
        <begin position="1"/>
        <end position="53"/>
    </location>
</feature>
<name>A0A9X1NHJ4_9ACTN</name>
<dbReference type="RefSeq" id="WP_231446147.1">
    <property type="nucleotide sequence ID" value="NZ_JAJOMB010000014.1"/>
</dbReference>
<proteinExistence type="predicted"/>
<accession>A0A9X1NHJ4</accession>
<dbReference type="EMBL" id="JAJOMB010000014">
    <property type="protein sequence ID" value="MCD5313994.1"/>
    <property type="molecule type" value="Genomic_DNA"/>
</dbReference>
<reference evidence="2" key="1">
    <citation type="submission" date="2021-11" db="EMBL/GenBank/DDBJ databases">
        <title>Streptomyces corallinus and Kineosporia corallina sp. nov., two new coral-derived marine actinobacteria.</title>
        <authorList>
            <person name="Buangrab K."/>
            <person name="Sutthacheep M."/>
            <person name="Yeemin T."/>
            <person name="Harunari E."/>
            <person name="Igarashi Y."/>
            <person name="Sripreechasak P."/>
            <person name="Kanchanasin P."/>
            <person name="Tanasupawat S."/>
            <person name="Phongsopitanun W."/>
        </authorList>
    </citation>
    <scope>NUCLEOTIDE SEQUENCE</scope>
    <source>
        <strain evidence="2">JCM 31032</strain>
    </source>
</reference>
<feature type="compositionally biased region" description="Basic and acidic residues" evidence="1">
    <location>
        <begin position="1"/>
        <end position="29"/>
    </location>
</feature>
<dbReference type="Proteomes" id="UP001138997">
    <property type="component" value="Unassembled WGS sequence"/>
</dbReference>
<evidence type="ECO:0000256" key="1">
    <source>
        <dbReference type="SAM" id="MobiDB-lite"/>
    </source>
</evidence>
<organism evidence="2 3">
    <name type="scientific">Kineosporia babensis</name>
    <dbReference type="NCBI Taxonomy" id="499548"/>
    <lineage>
        <taxon>Bacteria</taxon>
        <taxon>Bacillati</taxon>
        <taxon>Actinomycetota</taxon>
        <taxon>Actinomycetes</taxon>
        <taxon>Kineosporiales</taxon>
        <taxon>Kineosporiaceae</taxon>
        <taxon>Kineosporia</taxon>
    </lineage>
</organism>
<keyword evidence="3" id="KW-1185">Reference proteome</keyword>
<comment type="caution">
    <text evidence="2">The sequence shown here is derived from an EMBL/GenBank/DDBJ whole genome shotgun (WGS) entry which is preliminary data.</text>
</comment>
<evidence type="ECO:0000313" key="2">
    <source>
        <dbReference type="EMBL" id="MCD5313994.1"/>
    </source>
</evidence>
<evidence type="ECO:0000313" key="3">
    <source>
        <dbReference type="Proteomes" id="UP001138997"/>
    </source>
</evidence>
<protein>
    <submittedName>
        <fullName evidence="2">Uncharacterized protein</fullName>
    </submittedName>
</protein>
<sequence>MTEFHGWDDIRAELDDGDRDAQARERARTEAWASAHHLAEERQRLGPTQVQLA</sequence>
<dbReference type="AlphaFoldDB" id="A0A9X1NHJ4"/>